<sequence length="256" mass="29167">MPSLYYRCFLSLFPFYKPSLLSFPFFRLNQILLKSFGENRIGPVFVIPVLDIAFLHQSSVCVFRVAKEKGEMVKPSDQFWICVEQMNDGSFKCKFCGYVFAVDSSISRIISHLSGVKGCGVDICEKVPADVQEATYLATYGANKKLKAMQSSRYDEANNTALNSLQGQNSEVEILEGDLERVPMEVQGMEEEAGEHRGLFPEETGCDREHEITETMQPMERSISAERLELDHDAGETRIEETQAFHELRWLYHFSC</sequence>
<gene>
    <name evidence="2" type="primary">LOC105139700</name>
</gene>
<dbReference type="PANTHER" id="PTHR46951:SF2">
    <property type="entry name" value="BED-TYPE DOMAIN-CONTAINING PROTEIN"/>
    <property type="match status" value="1"/>
</dbReference>
<protein>
    <submittedName>
        <fullName evidence="2">Uncharacterized protein LOC105139700 isoform X1</fullName>
    </submittedName>
</protein>
<accession>A0AAJ6VBC8</accession>
<name>A0AAJ6VBC8_POPEU</name>
<dbReference type="RefSeq" id="XP_011044554.1">
    <property type="nucleotide sequence ID" value="XM_011046252.1"/>
</dbReference>
<dbReference type="Proteomes" id="UP000694918">
    <property type="component" value="Unplaced"/>
</dbReference>
<reference evidence="2" key="1">
    <citation type="submission" date="2025-08" db="UniProtKB">
        <authorList>
            <consortium name="RefSeq"/>
        </authorList>
    </citation>
    <scope>IDENTIFICATION</scope>
</reference>
<dbReference type="AlphaFoldDB" id="A0AAJ6VBC8"/>
<dbReference type="PANTHER" id="PTHR46951">
    <property type="entry name" value="BED-TYPE DOMAIN-CONTAINING PROTEIN"/>
    <property type="match status" value="1"/>
</dbReference>
<dbReference type="KEGG" id="peu:105139700"/>
<proteinExistence type="predicted"/>
<evidence type="ECO:0000313" key="2">
    <source>
        <dbReference type="RefSeq" id="XP_011044554.1"/>
    </source>
</evidence>
<evidence type="ECO:0000313" key="1">
    <source>
        <dbReference type="Proteomes" id="UP000694918"/>
    </source>
</evidence>
<keyword evidence="1" id="KW-1185">Reference proteome</keyword>
<dbReference type="GeneID" id="105139700"/>
<organism evidence="1 2">
    <name type="scientific">Populus euphratica</name>
    <name type="common">Euphrates poplar</name>
    <dbReference type="NCBI Taxonomy" id="75702"/>
    <lineage>
        <taxon>Eukaryota</taxon>
        <taxon>Viridiplantae</taxon>
        <taxon>Streptophyta</taxon>
        <taxon>Embryophyta</taxon>
        <taxon>Tracheophyta</taxon>
        <taxon>Spermatophyta</taxon>
        <taxon>Magnoliopsida</taxon>
        <taxon>eudicotyledons</taxon>
        <taxon>Gunneridae</taxon>
        <taxon>Pentapetalae</taxon>
        <taxon>rosids</taxon>
        <taxon>fabids</taxon>
        <taxon>Malpighiales</taxon>
        <taxon>Salicaceae</taxon>
        <taxon>Saliceae</taxon>
        <taxon>Populus</taxon>
    </lineage>
</organism>